<proteinExistence type="predicted"/>
<reference evidence="1 2" key="1">
    <citation type="submission" date="2024-01" db="EMBL/GenBank/DDBJ databases">
        <title>The genomes of 5 underutilized Papilionoideae crops provide insights into root nodulation and disease resistanc.</title>
        <authorList>
            <person name="Jiang F."/>
        </authorList>
    </citation>
    <scope>NUCLEOTIDE SEQUENCE [LARGE SCALE GENOMIC DNA]</scope>
    <source>
        <strain evidence="1">DUOXIRENSHENG_FW03</strain>
        <tissue evidence="1">Leaves</tissue>
    </source>
</reference>
<protein>
    <submittedName>
        <fullName evidence="1">Uncharacterized protein</fullName>
    </submittedName>
</protein>
<evidence type="ECO:0000313" key="1">
    <source>
        <dbReference type="EMBL" id="KAK7411271.1"/>
    </source>
</evidence>
<dbReference type="EMBL" id="JAYMYS010000001">
    <property type="protein sequence ID" value="KAK7411271.1"/>
    <property type="molecule type" value="Genomic_DNA"/>
</dbReference>
<gene>
    <name evidence="1" type="ORF">VNO78_02704</name>
</gene>
<accession>A0AAN9XV96</accession>
<comment type="caution">
    <text evidence="1">The sequence shown here is derived from an EMBL/GenBank/DDBJ whole genome shotgun (WGS) entry which is preliminary data.</text>
</comment>
<name>A0AAN9XV96_PSOTE</name>
<evidence type="ECO:0000313" key="2">
    <source>
        <dbReference type="Proteomes" id="UP001386955"/>
    </source>
</evidence>
<sequence>MEMLQTTLQIVSALVETSVPVPDMNMLKMKDVFWLRHLLRKKLLECLSEALDVKAPLFQVAVRMQRSVALGKSWMCSASCFCPVNSL</sequence>
<dbReference type="Proteomes" id="UP001386955">
    <property type="component" value="Unassembled WGS sequence"/>
</dbReference>
<dbReference type="AlphaFoldDB" id="A0AAN9XV96"/>
<keyword evidence="2" id="KW-1185">Reference proteome</keyword>
<organism evidence="1 2">
    <name type="scientific">Psophocarpus tetragonolobus</name>
    <name type="common">Winged bean</name>
    <name type="synonym">Dolichos tetragonolobus</name>
    <dbReference type="NCBI Taxonomy" id="3891"/>
    <lineage>
        <taxon>Eukaryota</taxon>
        <taxon>Viridiplantae</taxon>
        <taxon>Streptophyta</taxon>
        <taxon>Embryophyta</taxon>
        <taxon>Tracheophyta</taxon>
        <taxon>Spermatophyta</taxon>
        <taxon>Magnoliopsida</taxon>
        <taxon>eudicotyledons</taxon>
        <taxon>Gunneridae</taxon>
        <taxon>Pentapetalae</taxon>
        <taxon>rosids</taxon>
        <taxon>fabids</taxon>
        <taxon>Fabales</taxon>
        <taxon>Fabaceae</taxon>
        <taxon>Papilionoideae</taxon>
        <taxon>50 kb inversion clade</taxon>
        <taxon>NPAAA clade</taxon>
        <taxon>indigoferoid/millettioid clade</taxon>
        <taxon>Phaseoleae</taxon>
        <taxon>Psophocarpus</taxon>
    </lineage>
</organism>